<accession>A0AB33VBK0</accession>
<comment type="caution">
    <text evidence="1">The sequence shown here is derived from an EMBL/GenBank/DDBJ whole genome shotgun (WGS) entry which is preliminary data.</text>
</comment>
<dbReference type="RefSeq" id="WP_003264311.1">
    <property type="nucleotide sequence ID" value="NZ_AAKL01000034.1"/>
</dbReference>
<sequence>MSAAEEVRVCEECDLPKPVADYYARSKRVCKGCISAKNKRLYQERYRERYQENRGALIDSAKQWRSQQPPEYVAWIDMKQRCENQRNADYANYGGRGIAVCPEWRENFQRFLADMGPRPGPKYTLERRDINDPYCPSNCRWATNNDQQNNKRTNVICYLCGPDGPTYTAAELGRSMGMNPQFLRSLDLNWHRDGKPIPPLPYGVKQR</sequence>
<name>A0AB33VBK0_RALSU</name>
<dbReference type="EMBL" id="AAKL01000034">
    <property type="protein sequence ID" value="EAP72195.1"/>
    <property type="molecule type" value="Genomic_DNA"/>
</dbReference>
<dbReference type="Proteomes" id="UP000005933">
    <property type="component" value="Unassembled WGS sequence"/>
</dbReference>
<organism evidence="1 2">
    <name type="scientific">Ralstonia solanacearum (strain UW551)</name>
    <dbReference type="NCBI Taxonomy" id="342110"/>
    <lineage>
        <taxon>Bacteria</taxon>
        <taxon>Pseudomonadati</taxon>
        <taxon>Pseudomonadota</taxon>
        <taxon>Betaproteobacteria</taxon>
        <taxon>Burkholderiales</taxon>
        <taxon>Burkholderiaceae</taxon>
        <taxon>Ralstonia</taxon>
        <taxon>Ralstonia solanacearum species complex</taxon>
    </lineage>
</organism>
<evidence type="ECO:0000313" key="1">
    <source>
        <dbReference type="EMBL" id="EAP72195.1"/>
    </source>
</evidence>
<proteinExistence type="predicted"/>
<protein>
    <submittedName>
        <fullName evidence="1">Uncharacterized protein</fullName>
    </submittedName>
</protein>
<reference evidence="1 2" key="1">
    <citation type="journal article" date="2006" name="Mol. Plant Microbe Interact.">
        <title>Identification of open reading frames unique to a select agent: Ralstonia solanacearum race 3 biovar 2.</title>
        <authorList>
            <person name="Gabriel D.W."/>
            <person name="Allen C."/>
            <person name="Schell M."/>
            <person name="Denny T.P."/>
            <person name="Greenberg J.T."/>
            <person name="Duan Y.P."/>
            <person name="Flores-Cruz Z."/>
            <person name="Huang Q."/>
            <person name="Clifford J.M."/>
            <person name="Presting G."/>
            <person name="Gonzalez E.T."/>
            <person name="Reddy J."/>
            <person name="Elphinstone J."/>
            <person name="Swanson J."/>
            <person name="Yao J."/>
            <person name="Mulholland V."/>
            <person name="Liu L."/>
            <person name="Farmerie W."/>
            <person name="Patnaikuni M."/>
            <person name="Balogh B."/>
            <person name="Norman D."/>
            <person name="Alvarez A."/>
            <person name="Castillo J.A."/>
            <person name="Jones J."/>
            <person name="Saddler G."/>
            <person name="Walunas T."/>
            <person name="Zhukov A."/>
            <person name="Mikhailova N."/>
        </authorList>
    </citation>
    <scope>NUCLEOTIDE SEQUENCE [LARGE SCALE GENOMIC DNA]</scope>
    <source>
        <strain evidence="1 2">UW551</strain>
    </source>
</reference>
<dbReference type="AlphaFoldDB" id="A0AB33VBK0"/>
<gene>
    <name evidence="1" type="ORF">RRSL_02613</name>
</gene>
<evidence type="ECO:0000313" key="2">
    <source>
        <dbReference type="Proteomes" id="UP000005933"/>
    </source>
</evidence>